<protein>
    <recommendedName>
        <fullName evidence="1">DUF397 domain-containing protein</fullName>
    </recommendedName>
</protein>
<evidence type="ECO:0000259" key="1">
    <source>
        <dbReference type="Pfam" id="PF04149"/>
    </source>
</evidence>
<comment type="caution">
    <text evidence="2">The sequence shown here is derived from an EMBL/GenBank/DDBJ whole genome shotgun (WGS) entry which is preliminary data.</text>
</comment>
<dbReference type="GeneID" id="91570599"/>
<dbReference type="EMBL" id="JAGIOH010000001">
    <property type="protein sequence ID" value="MBP2404255.1"/>
    <property type="molecule type" value="Genomic_DNA"/>
</dbReference>
<accession>A0ABS4Y6V9</accession>
<keyword evidence="3" id="KW-1185">Reference proteome</keyword>
<reference evidence="2 3" key="1">
    <citation type="submission" date="2021-03" db="EMBL/GenBank/DDBJ databases">
        <title>Sequencing the genomes of 1000 actinobacteria strains.</title>
        <authorList>
            <person name="Klenk H.-P."/>
        </authorList>
    </citation>
    <scope>NUCLEOTIDE SEQUENCE [LARGE SCALE GENOMIC DNA]</scope>
    <source>
        <strain evidence="2 3">DSM 41480</strain>
    </source>
</reference>
<dbReference type="RefSeq" id="WP_209515979.1">
    <property type="nucleotide sequence ID" value="NZ_JAGIOH010000001.1"/>
</dbReference>
<evidence type="ECO:0000313" key="3">
    <source>
        <dbReference type="Proteomes" id="UP001519291"/>
    </source>
</evidence>
<name>A0ABS4Y6V9_9ACTN</name>
<gene>
    <name evidence="2" type="ORF">JO379_003724</name>
</gene>
<feature type="domain" description="DUF397" evidence="1">
    <location>
        <begin position="5"/>
        <end position="54"/>
    </location>
</feature>
<dbReference type="InterPro" id="IPR007278">
    <property type="entry name" value="DUF397"/>
</dbReference>
<evidence type="ECO:0000313" key="2">
    <source>
        <dbReference type="EMBL" id="MBP2404255.1"/>
    </source>
</evidence>
<dbReference type="Proteomes" id="UP001519291">
    <property type="component" value="Unassembled WGS sequence"/>
</dbReference>
<organism evidence="2 3">
    <name type="scientific">Streptomyces syringium</name>
    <dbReference type="NCBI Taxonomy" id="76729"/>
    <lineage>
        <taxon>Bacteria</taxon>
        <taxon>Bacillati</taxon>
        <taxon>Actinomycetota</taxon>
        <taxon>Actinomycetes</taxon>
        <taxon>Kitasatosporales</taxon>
        <taxon>Streptomycetaceae</taxon>
        <taxon>Streptomyces</taxon>
    </lineage>
</organism>
<sequence>MSTELAWFKSSYSGGAGGDCIEVATGCSTVHVRDSKHTDGPQLSVHAAPWAAFVVYDSGH</sequence>
<dbReference type="Pfam" id="PF04149">
    <property type="entry name" value="DUF397"/>
    <property type="match status" value="1"/>
</dbReference>
<proteinExistence type="predicted"/>